<evidence type="ECO:0000313" key="2">
    <source>
        <dbReference type="EnsemblMetazoa" id="AFUN004279-PA"/>
    </source>
</evidence>
<keyword evidence="1" id="KW-0812">Transmembrane</keyword>
<feature type="transmembrane region" description="Helical" evidence="1">
    <location>
        <begin position="43"/>
        <end position="64"/>
    </location>
</feature>
<name>A0A182RDK7_ANOFN</name>
<evidence type="ECO:0000256" key="1">
    <source>
        <dbReference type="SAM" id="Phobius"/>
    </source>
</evidence>
<organism evidence="2">
    <name type="scientific">Anopheles funestus</name>
    <name type="common">African malaria mosquito</name>
    <dbReference type="NCBI Taxonomy" id="62324"/>
    <lineage>
        <taxon>Eukaryota</taxon>
        <taxon>Metazoa</taxon>
        <taxon>Ecdysozoa</taxon>
        <taxon>Arthropoda</taxon>
        <taxon>Hexapoda</taxon>
        <taxon>Insecta</taxon>
        <taxon>Pterygota</taxon>
        <taxon>Neoptera</taxon>
        <taxon>Endopterygota</taxon>
        <taxon>Diptera</taxon>
        <taxon>Nematocera</taxon>
        <taxon>Culicoidea</taxon>
        <taxon>Culicidae</taxon>
        <taxon>Anophelinae</taxon>
        <taxon>Anopheles</taxon>
    </lineage>
</organism>
<dbReference type="EnsemblMetazoa" id="AFUN004279-RA">
    <property type="protein sequence ID" value="AFUN004279-PA"/>
    <property type="gene ID" value="AFUN004279"/>
</dbReference>
<feature type="transmembrane region" description="Helical" evidence="1">
    <location>
        <begin position="76"/>
        <end position="98"/>
    </location>
</feature>
<dbReference type="AlphaFoldDB" id="A0A182RDK7"/>
<dbReference type="VEuPathDB" id="VectorBase:AFUN2_007701"/>
<keyword evidence="1" id="KW-0472">Membrane</keyword>
<keyword evidence="1" id="KW-1133">Transmembrane helix</keyword>
<dbReference type="STRING" id="62324.A0A182RDK7"/>
<accession>A0A182RDK7</accession>
<sequence>MYRAHLTFEETIENINIMLLMMGIPPCEEPYPDGVLGAVWRNIGFIGSFLLLSYTTIGELIYLLQMFERDVNFLEVTFQVPCVGYCMIGVLKMIILAVRRNTIAELVGLFRTRWKQVIVDDTHWKVCEDTMRPAIRITSVTALVNVVMGISFTMLPIAEMIYHHYHTAIWNRQLSFNIWWPFDVFAGAK</sequence>
<reference evidence="2" key="1">
    <citation type="submission" date="2020-05" db="UniProtKB">
        <authorList>
            <consortium name="EnsemblMetazoa"/>
        </authorList>
    </citation>
    <scope>IDENTIFICATION</scope>
    <source>
        <strain evidence="2">FUMOZ</strain>
    </source>
</reference>
<protein>
    <submittedName>
        <fullName evidence="2">Uncharacterized protein</fullName>
    </submittedName>
</protein>
<dbReference type="VEuPathDB" id="VectorBase:AFUN004279"/>
<proteinExistence type="predicted"/>
<feature type="transmembrane region" description="Helical" evidence="1">
    <location>
        <begin position="134"/>
        <end position="155"/>
    </location>
</feature>